<keyword evidence="4" id="KW-0540">Nuclease</keyword>
<keyword evidence="6" id="KW-0378">Hydrolase</keyword>
<evidence type="ECO:0000256" key="6">
    <source>
        <dbReference type="ARBA" id="ARBA00022801"/>
    </source>
</evidence>
<feature type="non-terminal residue" evidence="9">
    <location>
        <position position="213"/>
    </location>
</feature>
<evidence type="ECO:0000256" key="7">
    <source>
        <dbReference type="ARBA" id="ARBA00023242"/>
    </source>
</evidence>
<dbReference type="InterPro" id="IPR027806">
    <property type="entry name" value="HARBI1_dom"/>
</dbReference>
<evidence type="ECO:0000256" key="1">
    <source>
        <dbReference type="ARBA" id="ARBA00001968"/>
    </source>
</evidence>
<dbReference type="PANTHER" id="PTHR22930">
    <property type="match status" value="1"/>
</dbReference>
<accession>A0A830DD55</accession>
<comment type="caution">
    <text evidence="9">The sequence shown here is derived from an EMBL/GenBank/DDBJ whole genome shotgun (WGS) entry which is preliminary data.</text>
</comment>
<keyword evidence="10" id="KW-1185">Reference proteome</keyword>
<feature type="domain" description="DDE Tnp4" evidence="8">
    <location>
        <begin position="6"/>
        <end position="167"/>
    </location>
</feature>
<comment type="similarity">
    <text evidence="3">Belongs to the HARBI1 family.</text>
</comment>
<dbReference type="AlphaFoldDB" id="A0A830DD55"/>
<sequence>GCLGVLDGKYIQVQVPFRHKPHYRNRKGEVSVNVLGFCGPNMNYIFILTGWEGSTSDSHVLRDAITSKNGLKLPNGQYYLCDCSYTNGLGFLAPYRGVRYHLDEWGSGAEGSHNYKELYNLRHSKARNAIERSFIILKKRWVVLSSPAFYNIGTKNRMIMAYCLLHNFIRTTMVVYPIEVLVEESKINGIVIRAFVCAYFINNYQEFSSSPAK</sequence>
<proteinExistence type="inferred from homology"/>
<evidence type="ECO:0000259" key="8">
    <source>
        <dbReference type="Pfam" id="PF13359"/>
    </source>
</evidence>
<organism evidence="9 10">
    <name type="scientific">Phtheirospermum japonicum</name>
    <dbReference type="NCBI Taxonomy" id="374723"/>
    <lineage>
        <taxon>Eukaryota</taxon>
        <taxon>Viridiplantae</taxon>
        <taxon>Streptophyta</taxon>
        <taxon>Embryophyta</taxon>
        <taxon>Tracheophyta</taxon>
        <taxon>Spermatophyta</taxon>
        <taxon>Magnoliopsida</taxon>
        <taxon>eudicotyledons</taxon>
        <taxon>Gunneridae</taxon>
        <taxon>Pentapetalae</taxon>
        <taxon>asterids</taxon>
        <taxon>lamiids</taxon>
        <taxon>Lamiales</taxon>
        <taxon>Orobanchaceae</taxon>
        <taxon>Orobanchaceae incertae sedis</taxon>
        <taxon>Phtheirospermum</taxon>
    </lineage>
</organism>
<dbReference type="Pfam" id="PF13359">
    <property type="entry name" value="DDE_Tnp_4"/>
    <property type="match status" value="1"/>
</dbReference>
<evidence type="ECO:0000256" key="2">
    <source>
        <dbReference type="ARBA" id="ARBA00004123"/>
    </source>
</evidence>
<gene>
    <name evidence="9" type="ORF">PHJA_002571100</name>
</gene>
<dbReference type="GO" id="GO:0016787">
    <property type="term" value="F:hydrolase activity"/>
    <property type="evidence" value="ECO:0007669"/>
    <property type="project" value="UniProtKB-KW"/>
</dbReference>
<dbReference type="Proteomes" id="UP000653305">
    <property type="component" value="Unassembled WGS sequence"/>
</dbReference>
<reference evidence="9" key="1">
    <citation type="submission" date="2020-07" db="EMBL/GenBank/DDBJ databases">
        <title>Ethylene signaling mediates host invasion by parasitic plants.</title>
        <authorList>
            <person name="Yoshida S."/>
        </authorList>
    </citation>
    <scope>NUCLEOTIDE SEQUENCE</scope>
    <source>
        <strain evidence="9">Okayama</strain>
    </source>
</reference>
<dbReference type="GO" id="GO:0004518">
    <property type="term" value="F:nuclease activity"/>
    <property type="evidence" value="ECO:0007669"/>
    <property type="project" value="UniProtKB-KW"/>
</dbReference>
<evidence type="ECO:0000256" key="4">
    <source>
        <dbReference type="ARBA" id="ARBA00022722"/>
    </source>
</evidence>
<dbReference type="OrthoDB" id="1699974at2759"/>
<evidence type="ECO:0000256" key="5">
    <source>
        <dbReference type="ARBA" id="ARBA00022723"/>
    </source>
</evidence>
<comment type="cofactor">
    <cofactor evidence="1">
        <name>a divalent metal cation</name>
        <dbReference type="ChEBI" id="CHEBI:60240"/>
    </cofactor>
</comment>
<dbReference type="EMBL" id="BMAC01000925">
    <property type="protein sequence ID" value="GFQ04272.1"/>
    <property type="molecule type" value="Genomic_DNA"/>
</dbReference>
<dbReference type="GO" id="GO:0005634">
    <property type="term" value="C:nucleus"/>
    <property type="evidence" value="ECO:0007669"/>
    <property type="project" value="UniProtKB-SubCell"/>
</dbReference>
<comment type="subcellular location">
    <subcellularLocation>
        <location evidence="2">Nucleus</location>
    </subcellularLocation>
</comment>
<evidence type="ECO:0000256" key="3">
    <source>
        <dbReference type="ARBA" id="ARBA00006958"/>
    </source>
</evidence>
<dbReference type="GO" id="GO:0046872">
    <property type="term" value="F:metal ion binding"/>
    <property type="evidence" value="ECO:0007669"/>
    <property type="project" value="UniProtKB-KW"/>
</dbReference>
<evidence type="ECO:0000313" key="9">
    <source>
        <dbReference type="EMBL" id="GFQ04272.1"/>
    </source>
</evidence>
<keyword evidence="7" id="KW-0539">Nucleus</keyword>
<keyword evidence="5" id="KW-0479">Metal-binding</keyword>
<protein>
    <submittedName>
        <fullName evidence="9">Putative nuclease harbi1</fullName>
    </submittedName>
</protein>
<evidence type="ECO:0000313" key="10">
    <source>
        <dbReference type="Proteomes" id="UP000653305"/>
    </source>
</evidence>
<name>A0A830DD55_9LAMI</name>
<dbReference type="PANTHER" id="PTHR22930:SF281">
    <property type="entry name" value="NUCLEASE"/>
    <property type="match status" value="1"/>
</dbReference>
<dbReference type="InterPro" id="IPR045249">
    <property type="entry name" value="HARBI1-like"/>
</dbReference>